<proteinExistence type="predicted"/>
<dbReference type="EMBL" id="JAUMIS010000001">
    <property type="protein sequence ID" value="MDO3720938.1"/>
    <property type="molecule type" value="Genomic_DNA"/>
</dbReference>
<evidence type="ECO:0000313" key="3">
    <source>
        <dbReference type="Proteomes" id="UP001168640"/>
    </source>
</evidence>
<reference evidence="2" key="1">
    <citation type="submission" date="2023-07" db="EMBL/GenBank/DDBJ databases">
        <title>Marinobacter sp. chi1 genome sequencing and assembly.</title>
        <authorList>
            <person name="Park S."/>
        </authorList>
    </citation>
    <scope>NUCLEOTIDE SEQUENCE</scope>
    <source>
        <strain evidence="2">Chi1</strain>
    </source>
</reference>
<organism evidence="2 3">
    <name type="scientific">Marinobacter suaedae</name>
    <dbReference type="NCBI Taxonomy" id="3057675"/>
    <lineage>
        <taxon>Bacteria</taxon>
        <taxon>Pseudomonadati</taxon>
        <taxon>Pseudomonadota</taxon>
        <taxon>Gammaproteobacteria</taxon>
        <taxon>Pseudomonadales</taxon>
        <taxon>Marinobacteraceae</taxon>
        <taxon>Marinobacter</taxon>
    </lineage>
</organism>
<keyword evidence="1" id="KW-0812">Transmembrane</keyword>
<sequence length="225" mass="26158">MNVATEQADTINLDSLNLPSFDLQRQGWEIPPREEWRVEGKFRQTFLRKKTSTLFRRFNGHYLAITTHRRKKELPETVLDLTFVEPQPREVKNYQLKLWFAAACLLTIPAAIYSLVPSSPVWLLAPVVLALVLMLLAWRWRNHYFEFTALNSDVVLFRVDALTNDEAHVTAFVDALCKGILRGQNQLPEGKGRIPLAVAEMRRLSREGLISHDDYEAIKQRWFRL</sequence>
<dbReference type="Proteomes" id="UP001168640">
    <property type="component" value="Unassembled WGS sequence"/>
</dbReference>
<protein>
    <recommendedName>
        <fullName evidence="4">SHOCT domain-containing protein</fullName>
    </recommendedName>
</protein>
<keyword evidence="3" id="KW-1185">Reference proteome</keyword>
<feature type="transmembrane region" description="Helical" evidence="1">
    <location>
        <begin position="98"/>
        <end position="116"/>
    </location>
</feature>
<keyword evidence="1" id="KW-1133">Transmembrane helix</keyword>
<dbReference type="RefSeq" id="WP_223794589.1">
    <property type="nucleotide sequence ID" value="NZ_JAUMIS010000001.1"/>
</dbReference>
<keyword evidence="1" id="KW-0472">Membrane</keyword>
<accession>A0ABT8VYD1</accession>
<evidence type="ECO:0000256" key="1">
    <source>
        <dbReference type="SAM" id="Phobius"/>
    </source>
</evidence>
<evidence type="ECO:0008006" key="4">
    <source>
        <dbReference type="Google" id="ProtNLM"/>
    </source>
</evidence>
<comment type="caution">
    <text evidence="2">The sequence shown here is derived from an EMBL/GenBank/DDBJ whole genome shotgun (WGS) entry which is preliminary data.</text>
</comment>
<name>A0ABT8VYD1_9GAMM</name>
<evidence type="ECO:0000313" key="2">
    <source>
        <dbReference type="EMBL" id="MDO3720938.1"/>
    </source>
</evidence>
<gene>
    <name evidence="2" type="ORF">QVZ43_04340</name>
</gene>
<feature type="transmembrane region" description="Helical" evidence="1">
    <location>
        <begin position="122"/>
        <end position="140"/>
    </location>
</feature>